<keyword evidence="4" id="KW-1185">Reference proteome</keyword>
<feature type="domain" description="SnoaL-like" evidence="2">
    <location>
        <begin position="7"/>
        <end position="123"/>
    </location>
</feature>
<dbReference type="InterPro" id="IPR037401">
    <property type="entry name" value="SnoaL-like"/>
</dbReference>
<dbReference type="CDD" id="cd00531">
    <property type="entry name" value="NTF2_like"/>
    <property type="match status" value="1"/>
</dbReference>
<dbReference type="EMBL" id="JBHTCG010000015">
    <property type="protein sequence ID" value="MFC7384937.1"/>
    <property type="molecule type" value="Genomic_DNA"/>
</dbReference>
<dbReference type="SUPFAM" id="SSF54427">
    <property type="entry name" value="NTF2-like"/>
    <property type="match status" value="2"/>
</dbReference>
<dbReference type="Gene3D" id="3.10.450.50">
    <property type="match status" value="2"/>
</dbReference>
<organism evidence="3 4">
    <name type="scientific">Sphaerisporangium rhizosphaerae</name>
    <dbReference type="NCBI Taxonomy" id="2269375"/>
    <lineage>
        <taxon>Bacteria</taxon>
        <taxon>Bacillati</taxon>
        <taxon>Actinomycetota</taxon>
        <taxon>Actinomycetes</taxon>
        <taxon>Streptosporangiales</taxon>
        <taxon>Streptosporangiaceae</taxon>
        <taxon>Sphaerisporangium</taxon>
    </lineage>
</organism>
<name>A0ABW2P8Z9_9ACTN</name>
<feature type="domain" description="SnoaL-like" evidence="1">
    <location>
        <begin position="145"/>
        <end position="253"/>
    </location>
</feature>
<evidence type="ECO:0000313" key="3">
    <source>
        <dbReference type="EMBL" id="MFC7384937.1"/>
    </source>
</evidence>
<dbReference type="Proteomes" id="UP001596496">
    <property type="component" value="Unassembled WGS sequence"/>
</dbReference>
<dbReference type="RefSeq" id="WP_380828798.1">
    <property type="nucleotide sequence ID" value="NZ_JBHTCG010000015.1"/>
</dbReference>
<protein>
    <submittedName>
        <fullName evidence="3">Nuclear transport factor 2 family protein</fullName>
    </submittedName>
</protein>
<comment type="caution">
    <text evidence="3">The sequence shown here is derived from an EMBL/GenBank/DDBJ whole genome shotgun (WGS) entry which is preliminary data.</text>
</comment>
<dbReference type="InterPro" id="IPR032710">
    <property type="entry name" value="NTF2-like_dom_sf"/>
</dbReference>
<evidence type="ECO:0000313" key="4">
    <source>
        <dbReference type="Proteomes" id="UP001596496"/>
    </source>
</evidence>
<evidence type="ECO:0000259" key="1">
    <source>
        <dbReference type="Pfam" id="PF12680"/>
    </source>
</evidence>
<dbReference type="Pfam" id="PF13577">
    <property type="entry name" value="SnoaL_4"/>
    <property type="match status" value="1"/>
</dbReference>
<dbReference type="Pfam" id="PF12680">
    <property type="entry name" value="SnoaL_2"/>
    <property type="match status" value="1"/>
</dbReference>
<reference evidence="4" key="1">
    <citation type="journal article" date="2019" name="Int. J. Syst. Evol. Microbiol.">
        <title>The Global Catalogue of Microorganisms (GCM) 10K type strain sequencing project: providing services to taxonomists for standard genome sequencing and annotation.</title>
        <authorList>
            <consortium name="The Broad Institute Genomics Platform"/>
            <consortium name="The Broad Institute Genome Sequencing Center for Infectious Disease"/>
            <person name="Wu L."/>
            <person name="Ma J."/>
        </authorList>
    </citation>
    <scope>NUCLEOTIDE SEQUENCE [LARGE SCALE GENOMIC DNA]</scope>
    <source>
        <strain evidence="4">CECT 7649</strain>
    </source>
</reference>
<sequence length="271" mass="29191">MALSEQDRIDINDLINLHGHLTDAGALDEALELLTPDVTYDVGDLGLGALHGTAAIRDAALALGDANPVGHHVTNIVITQIDEHSARARSKGIGIKADGTAGSVVYDDVITRRPDGWKIHYRKVTARRAPLGGRKQEAGPHEVLERWRQASISQSADDMSRLYAADAVHEFPFTAPGLPSRLEGRDAIVTWIAAGWKANPLKYERYRTLAVHDTGDPKTIIVEQEAIGTGAATGEFTLPNIVVLTVREGQIARLRDYVNIPAATAALGHKA</sequence>
<proteinExistence type="predicted"/>
<accession>A0ABW2P8Z9</accession>
<gene>
    <name evidence="3" type="ORF">ACFQSB_22185</name>
</gene>
<evidence type="ECO:0000259" key="2">
    <source>
        <dbReference type="Pfam" id="PF13577"/>
    </source>
</evidence>